<gene>
    <name evidence="3" type="ORF">JKL49_01345</name>
    <name evidence="4" type="ORF">JKL49_03530</name>
</gene>
<organism evidence="3 5">
    <name type="scientific">Phenylobacterium glaciei</name>
    <dbReference type="NCBI Taxonomy" id="2803784"/>
    <lineage>
        <taxon>Bacteria</taxon>
        <taxon>Pseudomonadati</taxon>
        <taxon>Pseudomonadota</taxon>
        <taxon>Alphaproteobacteria</taxon>
        <taxon>Caulobacterales</taxon>
        <taxon>Caulobacteraceae</taxon>
        <taxon>Phenylobacterium</taxon>
    </lineage>
</organism>
<dbReference type="EMBL" id="JAGSGD010000001">
    <property type="protein sequence ID" value="MBR7618019.1"/>
    <property type="molecule type" value="Genomic_DNA"/>
</dbReference>
<dbReference type="Proteomes" id="UP000622580">
    <property type="component" value="Unassembled WGS sequence"/>
</dbReference>
<dbReference type="AlphaFoldDB" id="A0A941HTX1"/>
<keyword evidence="5" id="KW-1185">Reference proteome</keyword>
<feature type="compositionally biased region" description="Polar residues" evidence="1">
    <location>
        <begin position="71"/>
        <end position="83"/>
    </location>
</feature>
<name>A0A941HTX1_9CAUL</name>
<evidence type="ECO:0000256" key="2">
    <source>
        <dbReference type="SAM" id="SignalP"/>
    </source>
</evidence>
<feature type="signal peptide" evidence="2">
    <location>
        <begin position="1"/>
        <end position="27"/>
    </location>
</feature>
<feature type="compositionally biased region" description="Basic and acidic residues" evidence="1">
    <location>
        <begin position="150"/>
        <end position="182"/>
    </location>
</feature>
<dbReference type="EMBL" id="CP068570">
    <property type="protein sequence ID" value="QQZ50596.1"/>
    <property type="molecule type" value="Genomic_DNA"/>
</dbReference>
<reference evidence="4" key="1">
    <citation type="submission" date="2021-01" db="EMBL/GenBank/DDBJ databases">
        <title>Genome sequence of Phenylobacterium sp. 20VBR1 isolated from a valley glaceir, Ny-Alesund, Svalbard.</title>
        <authorList>
            <person name="Thomas F.A."/>
            <person name="Krishnan K.P."/>
            <person name="Sinha R.K."/>
        </authorList>
    </citation>
    <scope>NUCLEOTIDE SEQUENCE</scope>
    <source>
        <strain evidence="4">20VBR1</strain>
    </source>
</reference>
<protein>
    <recommendedName>
        <fullName evidence="6">S-type pyocin family protein</fullName>
    </recommendedName>
</protein>
<feature type="compositionally biased region" description="Basic and acidic residues" evidence="1">
    <location>
        <begin position="55"/>
        <end position="67"/>
    </location>
</feature>
<accession>A0A941HTX1</accession>
<dbReference type="PROSITE" id="PS51257">
    <property type="entry name" value="PROKAR_LIPOPROTEIN"/>
    <property type="match status" value="1"/>
</dbReference>
<feature type="compositionally biased region" description="Low complexity" evidence="1">
    <location>
        <begin position="25"/>
        <end position="44"/>
    </location>
</feature>
<proteinExistence type="predicted"/>
<evidence type="ECO:0000313" key="4">
    <source>
        <dbReference type="EMBL" id="QQZ50596.1"/>
    </source>
</evidence>
<sequence>MAGFKVWFSAGAALLLLAACERPSAVASKSSDNASSTSSSSASDSGRDANTTVSADRRDEAVPEVDGKPMWSSSRKGTAQENAAKSFERNGEAFGADNLDAFVKKAHAFVDHPPAGTQTLKRSNGDTLFYDPKSNVFAVANKEGAPRTMFKPDEGQAYWDEQKAREAKRQTAKSDRRNRDDG</sequence>
<feature type="chain" id="PRO_5044462963" description="S-type pyocin family protein" evidence="2">
    <location>
        <begin position="28"/>
        <end position="182"/>
    </location>
</feature>
<evidence type="ECO:0000313" key="5">
    <source>
        <dbReference type="Proteomes" id="UP000622580"/>
    </source>
</evidence>
<keyword evidence="2" id="KW-0732">Signal</keyword>
<feature type="region of interest" description="Disordered" evidence="1">
    <location>
        <begin position="25"/>
        <end position="89"/>
    </location>
</feature>
<feature type="region of interest" description="Disordered" evidence="1">
    <location>
        <begin position="146"/>
        <end position="182"/>
    </location>
</feature>
<evidence type="ECO:0008006" key="6">
    <source>
        <dbReference type="Google" id="ProtNLM"/>
    </source>
</evidence>
<reference evidence="3" key="2">
    <citation type="submission" date="2021-04" db="EMBL/GenBank/DDBJ databases">
        <title>Draft genome assembly of strain Phenylobacterium sp. 20VBR1 using MiniION and Illumina platforms.</title>
        <authorList>
            <person name="Thomas F.A."/>
            <person name="Krishnan K.P."/>
            <person name="Sinha R.K."/>
        </authorList>
    </citation>
    <scope>NUCLEOTIDE SEQUENCE</scope>
    <source>
        <strain evidence="3">20VBR1</strain>
    </source>
</reference>
<dbReference type="RefSeq" id="WP_215337712.1">
    <property type="nucleotide sequence ID" value="NZ_JAGSGD010000001.1"/>
</dbReference>
<evidence type="ECO:0000313" key="3">
    <source>
        <dbReference type="EMBL" id="MBR7618019.1"/>
    </source>
</evidence>
<evidence type="ECO:0000256" key="1">
    <source>
        <dbReference type="SAM" id="MobiDB-lite"/>
    </source>
</evidence>